<evidence type="ECO:0000313" key="4">
    <source>
        <dbReference type="RefSeq" id="XP_026688731.1"/>
    </source>
</evidence>
<dbReference type="PANTHER" id="PTHR22826:SF106">
    <property type="entry name" value="TRIO, ISOFORM A"/>
    <property type="match status" value="1"/>
</dbReference>
<dbReference type="RefSeq" id="XP_026688731.1">
    <property type="nucleotide sequence ID" value="XM_026832930.1"/>
</dbReference>
<dbReference type="InterPro" id="IPR055251">
    <property type="entry name" value="SOS1_NGEF_PH"/>
</dbReference>
<dbReference type="PANTHER" id="PTHR22826">
    <property type="entry name" value="RHO GUANINE EXCHANGE FACTOR-RELATED"/>
    <property type="match status" value="1"/>
</dbReference>
<evidence type="ECO:0000259" key="2">
    <source>
        <dbReference type="Pfam" id="PF22697"/>
    </source>
</evidence>
<evidence type="ECO:0000313" key="3">
    <source>
        <dbReference type="Proteomes" id="UP000079169"/>
    </source>
</evidence>
<dbReference type="GO" id="GO:0005085">
    <property type="term" value="F:guanyl-nucleotide exchange factor activity"/>
    <property type="evidence" value="ECO:0007669"/>
    <property type="project" value="UniProtKB-KW"/>
</dbReference>
<feature type="domain" description="SOS1/NGEF-like PH" evidence="2">
    <location>
        <begin position="24"/>
        <end position="92"/>
    </location>
</feature>
<dbReference type="PaxDb" id="121845-A0A3Q0JK53"/>
<dbReference type="SUPFAM" id="SSF50729">
    <property type="entry name" value="PH domain-like"/>
    <property type="match status" value="1"/>
</dbReference>
<proteinExistence type="predicted"/>
<name>A0A3Q0JK53_DIACI</name>
<reference evidence="4" key="1">
    <citation type="submission" date="2025-08" db="UniProtKB">
        <authorList>
            <consortium name="RefSeq"/>
        </authorList>
    </citation>
    <scope>IDENTIFICATION</scope>
</reference>
<dbReference type="InterPro" id="IPR051336">
    <property type="entry name" value="RhoGEF_Guanine_NuclExch_SF"/>
</dbReference>
<dbReference type="Pfam" id="PF22697">
    <property type="entry name" value="SOS1_NGEF_PH"/>
    <property type="match status" value="1"/>
</dbReference>
<dbReference type="Gene3D" id="2.30.29.30">
    <property type="entry name" value="Pleckstrin-homology domain (PH domain)/Phosphotyrosine-binding domain (PTB)"/>
    <property type="match status" value="1"/>
</dbReference>
<dbReference type="GeneID" id="113473210"/>
<dbReference type="STRING" id="121845.A0A3Q0JK53"/>
<organism evidence="3 4">
    <name type="scientific">Diaphorina citri</name>
    <name type="common">Asian citrus psyllid</name>
    <dbReference type="NCBI Taxonomy" id="121845"/>
    <lineage>
        <taxon>Eukaryota</taxon>
        <taxon>Metazoa</taxon>
        <taxon>Ecdysozoa</taxon>
        <taxon>Arthropoda</taxon>
        <taxon>Hexapoda</taxon>
        <taxon>Insecta</taxon>
        <taxon>Pterygota</taxon>
        <taxon>Neoptera</taxon>
        <taxon>Paraneoptera</taxon>
        <taxon>Hemiptera</taxon>
        <taxon>Sternorrhyncha</taxon>
        <taxon>Psylloidea</taxon>
        <taxon>Psyllidae</taxon>
        <taxon>Diaphorininae</taxon>
        <taxon>Diaphorina</taxon>
    </lineage>
</organism>
<keyword evidence="3" id="KW-1185">Reference proteome</keyword>
<dbReference type="AlphaFoldDB" id="A0A3Q0JK53"/>
<dbReference type="InterPro" id="IPR011993">
    <property type="entry name" value="PH-like_dom_sf"/>
</dbReference>
<dbReference type="GO" id="GO:0019898">
    <property type="term" value="C:extrinsic component of membrane"/>
    <property type="evidence" value="ECO:0007669"/>
    <property type="project" value="TreeGrafter"/>
</dbReference>
<sequence length="93" mass="10628">MHEVPKNADDMMDVARLKGFDGKITAQGKLLMRGPLYCTETSVASSSSSNSRGKELQVFLFEQSMIFSEAVGKKTQFTHYEYRYKAHIQVRKF</sequence>
<dbReference type="GO" id="GO:0005737">
    <property type="term" value="C:cytoplasm"/>
    <property type="evidence" value="ECO:0007669"/>
    <property type="project" value="TreeGrafter"/>
</dbReference>
<protein>
    <submittedName>
        <fullName evidence="4">Rho guanine nucleotide exchange factor 25-like</fullName>
    </submittedName>
</protein>
<dbReference type="Proteomes" id="UP000079169">
    <property type="component" value="Unplaced"/>
</dbReference>
<evidence type="ECO:0000256" key="1">
    <source>
        <dbReference type="ARBA" id="ARBA00022658"/>
    </source>
</evidence>
<feature type="non-terminal residue" evidence="4">
    <location>
        <position position="93"/>
    </location>
</feature>
<keyword evidence="1" id="KW-0344">Guanine-nucleotide releasing factor</keyword>
<dbReference type="KEGG" id="dci:113473210"/>
<accession>A0A3Q0JK53</accession>
<dbReference type="GO" id="GO:0007411">
    <property type="term" value="P:axon guidance"/>
    <property type="evidence" value="ECO:0007669"/>
    <property type="project" value="TreeGrafter"/>
</dbReference>
<gene>
    <name evidence="4" type="primary">LOC113473210</name>
</gene>